<dbReference type="PRINTS" id="PR00947">
    <property type="entry name" value="CUTICLE"/>
</dbReference>
<dbReference type="PANTHER" id="PTHR10380:SF234">
    <property type="entry name" value="CUTICULAR PROTEIN 97EA, ISOFORM A"/>
    <property type="match status" value="1"/>
</dbReference>
<evidence type="ECO:0000256" key="1">
    <source>
        <dbReference type="PROSITE-ProRule" id="PRU00497"/>
    </source>
</evidence>
<feature type="compositionally biased region" description="Low complexity" evidence="2">
    <location>
        <begin position="155"/>
        <end position="171"/>
    </location>
</feature>
<keyword evidence="3" id="KW-0732">Signal</keyword>
<proteinExistence type="predicted"/>
<feature type="compositionally biased region" description="Pro residues" evidence="2">
    <location>
        <begin position="211"/>
        <end position="225"/>
    </location>
</feature>
<feature type="region of interest" description="Disordered" evidence="2">
    <location>
        <begin position="113"/>
        <end position="299"/>
    </location>
</feature>
<dbReference type="EMBL" id="OU900099">
    <property type="protein sequence ID" value="CAG9863442.1"/>
    <property type="molecule type" value="Genomic_DNA"/>
</dbReference>
<feature type="region of interest" description="Disordered" evidence="2">
    <location>
        <begin position="24"/>
        <end position="48"/>
    </location>
</feature>
<protein>
    <submittedName>
        <fullName evidence="4">Uncharacterized protein</fullName>
    </submittedName>
</protein>
<evidence type="ECO:0000313" key="5">
    <source>
        <dbReference type="Proteomes" id="UP001153712"/>
    </source>
</evidence>
<reference evidence="4" key="1">
    <citation type="submission" date="2022-01" db="EMBL/GenBank/DDBJ databases">
        <authorList>
            <person name="King R."/>
        </authorList>
    </citation>
    <scope>NUCLEOTIDE SEQUENCE</scope>
</reference>
<gene>
    <name evidence="4" type="ORF">PHYEVI_LOCUS9732</name>
</gene>
<dbReference type="AlphaFoldDB" id="A0A9N9TW45"/>
<feature type="chain" id="PRO_5040463439" evidence="3">
    <location>
        <begin position="19"/>
        <end position="325"/>
    </location>
</feature>
<dbReference type="PROSITE" id="PS51155">
    <property type="entry name" value="CHIT_BIND_RR_2"/>
    <property type="match status" value="1"/>
</dbReference>
<feature type="signal peptide" evidence="3">
    <location>
        <begin position="1"/>
        <end position="18"/>
    </location>
</feature>
<accession>A0A9N9TW45</accession>
<dbReference type="InterPro" id="IPR000618">
    <property type="entry name" value="Insect_cuticle"/>
</dbReference>
<dbReference type="PANTHER" id="PTHR10380">
    <property type="entry name" value="CUTICLE PROTEIN"/>
    <property type="match status" value="1"/>
</dbReference>
<dbReference type="GO" id="GO:0008010">
    <property type="term" value="F:structural constituent of chitin-based larval cuticle"/>
    <property type="evidence" value="ECO:0007669"/>
    <property type="project" value="TreeGrafter"/>
</dbReference>
<evidence type="ECO:0000256" key="2">
    <source>
        <dbReference type="SAM" id="MobiDB-lite"/>
    </source>
</evidence>
<keyword evidence="1" id="KW-0193">Cuticle</keyword>
<dbReference type="OrthoDB" id="6371055at2759"/>
<evidence type="ECO:0000256" key="3">
    <source>
        <dbReference type="SAM" id="SignalP"/>
    </source>
</evidence>
<keyword evidence="5" id="KW-1185">Reference proteome</keyword>
<evidence type="ECO:0000313" key="4">
    <source>
        <dbReference type="EMBL" id="CAG9863442.1"/>
    </source>
</evidence>
<organism evidence="4 5">
    <name type="scientific">Phyllotreta striolata</name>
    <name type="common">Striped flea beetle</name>
    <name type="synonym">Crioceris striolata</name>
    <dbReference type="NCBI Taxonomy" id="444603"/>
    <lineage>
        <taxon>Eukaryota</taxon>
        <taxon>Metazoa</taxon>
        <taxon>Ecdysozoa</taxon>
        <taxon>Arthropoda</taxon>
        <taxon>Hexapoda</taxon>
        <taxon>Insecta</taxon>
        <taxon>Pterygota</taxon>
        <taxon>Neoptera</taxon>
        <taxon>Endopterygota</taxon>
        <taxon>Coleoptera</taxon>
        <taxon>Polyphaga</taxon>
        <taxon>Cucujiformia</taxon>
        <taxon>Chrysomeloidea</taxon>
        <taxon>Chrysomelidae</taxon>
        <taxon>Galerucinae</taxon>
        <taxon>Alticini</taxon>
        <taxon>Phyllotreta</taxon>
    </lineage>
</organism>
<sequence>MLHLRNLAVLILVAATFAQDDYYDEEPQPPRARPAPARIQPGYSGPAAPRPTPIAILKQINRHNEDGSYTYGYESADGTFKIETKLPTGEVKGKYGYVDDTGKVRVVEYGATKYGFDPSGEGITVPPPTLVDESREQEQEEDLYEQRPARPLPQVPIRRPQAVRPRPQQQIEVEEYSPPQQFEPAAEPPRSAPAQSSFEFDFGPQTQARPAPAPRYSPAPAPRPVQVPGAQPSPLDDFGPAARPAPRVTYAQPVPAPARPAPVDFDIPARPAPRFSQAPRPVYQPRPAPSAPGGRAGGILDQLSKDYALPSGGAAPLHDISFGYY</sequence>
<name>A0A9N9TW45_PHYSR</name>
<dbReference type="Proteomes" id="UP001153712">
    <property type="component" value="Chromosome 6"/>
</dbReference>
<dbReference type="Pfam" id="PF00379">
    <property type="entry name" value="Chitin_bind_4"/>
    <property type="match status" value="1"/>
</dbReference>
<dbReference type="GO" id="GO:0062129">
    <property type="term" value="C:chitin-based extracellular matrix"/>
    <property type="evidence" value="ECO:0007669"/>
    <property type="project" value="TreeGrafter"/>
</dbReference>
<dbReference type="InterPro" id="IPR050468">
    <property type="entry name" value="Cuticle_Struct_Prot"/>
</dbReference>